<dbReference type="CDD" id="cd16495">
    <property type="entry name" value="RING_CH-C4HC3_MARCH"/>
    <property type="match status" value="1"/>
</dbReference>
<dbReference type="Pfam" id="PF12906">
    <property type="entry name" value="RINGv"/>
    <property type="match status" value="1"/>
</dbReference>
<evidence type="ECO:0000256" key="7">
    <source>
        <dbReference type="SAM" id="MobiDB-lite"/>
    </source>
</evidence>
<accession>A0A3S4DAL3</accession>
<dbReference type="GO" id="GO:0000136">
    <property type="term" value="C:mannan polymerase complex"/>
    <property type="evidence" value="ECO:0007669"/>
    <property type="project" value="TreeGrafter"/>
</dbReference>
<feature type="transmembrane region" description="Helical" evidence="8">
    <location>
        <begin position="160"/>
        <end position="181"/>
    </location>
</feature>
<dbReference type="SUPFAM" id="SSF57850">
    <property type="entry name" value="RING/U-box"/>
    <property type="match status" value="1"/>
</dbReference>
<evidence type="ECO:0000256" key="8">
    <source>
        <dbReference type="SAM" id="Phobius"/>
    </source>
</evidence>
<feature type="transmembrane region" description="Helical" evidence="8">
    <location>
        <begin position="228"/>
        <end position="249"/>
    </location>
</feature>
<dbReference type="InterPro" id="IPR029044">
    <property type="entry name" value="Nucleotide-diphossugar_trans"/>
</dbReference>
<dbReference type="Pfam" id="PF05637">
    <property type="entry name" value="Glyco_transf_34"/>
    <property type="match status" value="1"/>
</dbReference>
<evidence type="ECO:0000313" key="10">
    <source>
        <dbReference type="EMBL" id="SPQ27293.1"/>
    </source>
</evidence>
<dbReference type="FunFam" id="3.90.550.10:FF:000149">
    <property type="entry name" value="Alpha-1,6-mannosyltransferase subunit"/>
    <property type="match status" value="1"/>
</dbReference>
<feature type="compositionally biased region" description="Low complexity" evidence="7">
    <location>
        <begin position="33"/>
        <end position="47"/>
    </location>
</feature>
<organism evidence="10 11">
    <name type="scientific">Thermothielavioides terrestris</name>
    <dbReference type="NCBI Taxonomy" id="2587410"/>
    <lineage>
        <taxon>Eukaryota</taxon>
        <taxon>Fungi</taxon>
        <taxon>Dikarya</taxon>
        <taxon>Ascomycota</taxon>
        <taxon>Pezizomycotina</taxon>
        <taxon>Sordariomycetes</taxon>
        <taxon>Sordariomycetidae</taxon>
        <taxon>Sordariales</taxon>
        <taxon>Chaetomiaceae</taxon>
        <taxon>Thermothielavioides</taxon>
    </lineage>
</organism>
<feature type="transmembrane region" description="Helical" evidence="8">
    <location>
        <begin position="373"/>
        <end position="391"/>
    </location>
</feature>
<evidence type="ECO:0000256" key="1">
    <source>
        <dbReference type="ARBA" id="ARBA00005664"/>
    </source>
</evidence>
<dbReference type="SMART" id="SM00744">
    <property type="entry name" value="RINGv"/>
    <property type="match status" value="1"/>
</dbReference>
<dbReference type="Proteomes" id="UP000289323">
    <property type="component" value="Unassembled WGS sequence"/>
</dbReference>
<name>A0A3S4DAL3_9PEZI</name>
<dbReference type="EMBL" id="OUUZ01000019">
    <property type="protein sequence ID" value="SPQ27293.1"/>
    <property type="molecule type" value="Genomic_DNA"/>
</dbReference>
<protein>
    <submittedName>
        <fullName evidence="10">F3cef722-199d-417e-b552-678a0bd34e17</fullName>
    </submittedName>
</protein>
<keyword evidence="8" id="KW-0472">Membrane</keyword>
<evidence type="ECO:0000256" key="5">
    <source>
        <dbReference type="ARBA" id="ARBA00022771"/>
    </source>
</evidence>
<keyword evidence="2" id="KW-0328">Glycosyltransferase</keyword>
<evidence type="ECO:0000256" key="2">
    <source>
        <dbReference type="ARBA" id="ARBA00022676"/>
    </source>
</evidence>
<evidence type="ECO:0000256" key="4">
    <source>
        <dbReference type="ARBA" id="ARBA00022723"/>
    </source>
</evidence>
<dbReference type="Gene3D" id="3.90.550.10">
    <property type="entry name" value="Spore Coat Polysaccharide Biosynthesis Protein SpsA, Chain A"/>
    <property type="match status" value="1"/>
</dbReference>
<dbReference type="GO" id="GO:0008270">
    <property type="term" value="F:zinc ion binding"/>
    <property type="evidence" value="ECO:0007669"/>
    <property type="project" value="UniProtKB-KW"/>
</dbReference>
<gene>
    <name evidence="10" type="ORF">TT172_LOCUS9712</name>
</gene>
<dbReference type="InterPro" id="IPR008630">
    <property type="entry name" value="Glyco_trans_34"/>
</dbReference>
<keyword evidence="8" id="KW-1133">Transmembrane helix</keyword>
<dbReference type="InterPro" id="IPR013083">
    <property type="entry name" value="Znf_RING/FYVE/PHD"/>
</dbReference>
<evidence type="ECO:0000259" key="9">
    <source>
        <dbReference type="PROSITE" id="PS51292"/>
    </source>
</evidence>
<feature type="compositionally biased region" description="Basic and acidic residues" evidence="7">
    <location>
        <begin position="323"/>
        <end position="335"/>
    </location>
</feature>
<dbReference type="PROSITE" id="PS51292">
    <property type="entry name" value="ZF_RING_CH"/>
    <property type="match status" value="1"/>
</dbReference>
<proteinExistence type="inferred from homology"/>
<evidence type="ECO:0000256" key="6">
    <source>
        <dbReference type="ARBA" id="ARBA00022833"/>
    </source>
</evidence>
<dbReference type="InterPro" id="IPR011016">
    <property type="entry name" value="Znf_RING-CH"/>
</dbReference>
<feature type="compositionally biased region" description="Acidic residues" evidence="7">
    <location>
        <begin position="305"/>
        <end position="318"/>
    </location>
</feature>
<dbReference type="GO" id="GO:0000009">
    <property type="term" value="F:alpha-1,6-mannosyltransferase activity"/>
    <property type="evidence" value="ECO:0007669"/>
    <property type="project" value="TreeGrafter"/>
</dbReference>
<evidence type="ECO:0000256" key="3">
    <source>
        <dbReference type="ARBA" id="ARBA00022679"/>
    </source>
</evidence>
<feature type="region of interest" description="Disordered" evidence="7">
    <location>
        <begin position="301"/>
        <end position="341"/>
    </location>
</feature>
<evidence type="ECO:0000313" key="11">
    <source>
        <dbReference type="Proteomes" id="UP000289323"/>
    </source>
</evidence>
<feature type="transmembrane region" description="Helical" evidence="8">
    <location>
        <begin position="269"/>
        <end position="287"/>
    </location>
</feature>
<feature type="domain" description="RING-CH-type" evidence="9">
    <location>
        <begin position="55"/>
        <end position="148"/>
    </location>
</feature>
<dbReference type="Gene3D" id="3.30.40.10">
    <property type="entry name" value="Zinc/RING finger domain, C3HC4 (zinc finger)"/>
    <property type="match status" value="1"/>
</dbReference>
<keyword evidence="4" id="KW-0479">Metal-binding</keyword>
<reference evidence="10 11" key="1">
    <citation type="submission" date="2018-04" db="EMBL/GenBank/DDBJ databases">
        <authorList>
            <person name="Huttner S."/>
            <person name="Dainat J."/>
        </authorList>
    </citation>
    <scope>NUCLEOTIDE SEQUENCE [LARGE SCALE GENOMIC DNA]</scope>
</reference>
<dbReference type="PANTHER" id="PTHR31306">
    <property type="entry name" value="ALPHA-1,6-MANNOSYLTRANSFERASE MNN11-RELATED"/>
    <property type="match status" value="1"/>
</dbReference>
<dbReference type="GO" id="GO:0006487">
    <property type="term" value="P:protein N-linked glycosylation"/>
    <property type="evidence" value="ECO:0007669"/>
    <property type="project" value="TreeGrafter"/>
</dbReference>
<keyword evidence="5" id="KW-0863">Zinc-finger</keyword>
<dbReference type="AlphaFoldDB" id="A0A3S4DAL3"/>
<keyword evidence="6" id="KW-0862">Zinc</keyword>
<keyword evidence="8" id="KW-0812">Transmembrane</keyword>
<feature type="region of interest" description="Disordered" evidence="7">
    <location>
        <begin position="1"/>
        <end position="57"/>
    </location>
</feature>
<comment type="similarity">
    <text evidence="1">Belongs to the glycosyltransferase 34 family.</text>
</comment>
<dbReference type="PANTHER" id="PTHR31306:SF10">
    <property type="entry name" value="ALPHA-1,6-MANNOSYLTRANSFERASE MNN11-RELATED"/>
    <property type="match status" value="1"/>
</dbReference>
<keyword evidence="3" id="KW-0808">Transferase</keyword>
<sequence>MASEFFRPTWAWASGTETRRDDGYDTPSTDGPTADTAGASETTSSSPGPTPTRNQRHYKPRTCRICLEVVNPSTEIDDSLAGRVFSSRARVRYVSEDPELGRLLSPCKCKGSQKYVHEGCLRAWRNAAPLSDRNYWRCPTCQFEYRLERLRWSRWISSKLLRAALTFVIMVVTIFVLGFIADPIIDFWVDPLGSIAETLFDGLDLELDEPVLADYETSSWSVHFLKGFLSLGLLGFLKSMFILSPWNWFNIRLGGGRGRRRDRMQQVNWALVVIGVVTFLGATWKFVSHICAKTLEKASDRVMDVQEDGPDEDDEDEGPAPRPESEESRKNKDHPPGLPLLAMHFALPPRKTSKPPPYLPRSTRLPGLRKTRLKLVALVALVFLALIFLVTRPSSSRHSAPVQRVPRGDPPVVLVTVLDEGKYGRSLTKSVVENRLQYAEKHGYKTLIAKVGDYDLKGAPFTWTAVVAMRHALTKYPDCRYVWFLDSSGFIMNPKLKIEEHVMRPSRLDELMKKDFPVVPPDSIIKTFSHLKGQDVDLVLTQDKGGLSSGSLIVRNGEWAKFFLETWFDPLYRSYNFQKAETHALEHIVQWHPTILARMAIIDQRVINSYSNGDKEAEYKDGDLAVRFPQCPAAGVEACEAETESFVQAWRRAFADS</sequence>